<dbReference type="KEGG" id="bvo:Pan97_01400"/>
<evidence type="ECO:0000313" key="9">
    <source>
        <dbReference type="Proteomes" id="UP000318626"/>
    </source>
</evidence>
<dbReference type="GO" id="GO:0005262">
    <property type="term" value="F:calcium channel activity"/>
    <property type="evidence" value="ECO:0007669"/>
    <property type="project" value="TreeGrafter"/>
</dbReference>
<dbReference type="EMBL" id="CP036289">
    <property type="protein sequence ID" value="QDU73173.1"/>
    <property type="molecule type" value="Genomic_DNA"/>
</dbReference>
<name>A0A518C1T1_9BACT</name>
<dbReference type="GO" id="GO:0008273">
    <property type="term" value="F:calcium, potassium:sodium antiporter activity"/>
    <property type="evidence" value="ECO:0007669"/>
    <property type="project" value="TreeGrafter"/>
</dbReference>
<feature type="transmembrane region" description="Helical" evidence="6">
    <location>
        <begin position="111"/>
        <end position="132"/>
    </location>
</feature>
<accession>A0A518C1T1</accession>
<dbReference type="PANTHER" id="PTHR10846:SF8">
    <property type="entry name" value="INNER MEMBRANE PROTEIN YRBG"/>
    <property type="match status" value="1"/>
</dbReference>
<keyword evidence="9" id="KW-1185">Reference proteome</keyword>
<feature type="transmembrane region" description="Helical" evidence="6">
    <location>
        <begin position="329"/>
        <end position="347"/>
    </location>
</feature>
<evidence type="ECO:0000256" key="1">
    <source>
        <dbReference type="ARBA" id="ARBA00004141"/>
    </source>
</evidence>
<evidence type="ECO:0000256" key="6">
    <source>
        <dbReference type="SAM" id="Phobius"/>
    </source>
</evidence>
<comment type="subcellular location">
    <subcellularLocation>
        <location evidence="1">Membrane</location>
        <topology evidence="1">Multi-pass membrane protein</topology>
    </subcellularLocation>
</comment>
<feature type="transmembrane region" description="Helical" evidence="6">
    <location>
        <begin position="39"/>
        <end position="60"/>
    </location>
</feature>
<dbReference type="GO" id="GO:0005886">
    <property type="term" value="C:plasma membrane"/>
    <property type="evidence" value="ECO:0007669"/>
    <property type="project" value="TreeGrafter"/>
</dbReference>
<feature type="transmembrane region" description="Helical" evidence="6">
    <location>
        <begin position="296"/>
        <end position="317"/>
    </location>
</feature>
<evidence type="ECO:0000313" key="8">
    <source>
        <dbReference type="EMBL" id="QDU73173.1"/>
    </source>
</evidence>
<feature type="transmembrane region" description="Helical" evidence="6">
    <location>
        <begin position="80"/>
        <end position="99"/>
    </location>
</feature>
<evidence type="ECO:0000256" key="5">
    <source>
        <dbReference type="SAM" id="MobiDB-lite"/>
    </source>
</evidence>
<proteinExistence type="predicted"/>
<feature type="region of interest" description="Disordered" evidence="5">
    <location>
        <begin position="428"/>
        <end position="447"/>
    </location>
</feature>
<dbReference type="InterPro" id="IPR044880">
    <property type="entry name" value="NCX_ion-bd_dom_sf"/>
</dbReference>
<keyword evidence="4 6" id="KW-0472">Membrane</keyword>
<dbReference type="InterPro" id="IPR004837">
    <property type="entry name" value="NaCa_Exmemb"/>
</dbReference>
<gene>
    <name evidence="8" type="primary">yrbG_1</name>
    <name evidence="8" type="ORF">Pan97_01400</name>
</gene>
<evidence type="ECO:0000256" key="2">
    <source>
        <dbReference type="ARBA" id="ARBA00022692"/>
    </source>
</evidence>
<dbReference type="AlphaFoldDB" id="A0A518C1T1"/>
<dbReference type="InterPro" id="IPR004481">
    <property type="entry name" value="K/Na/Ca-exchanger"/>
</dbReference>
<feature type="region of interest" description="Disordered" evidence="5">
    <location>
        <begin position="367"/>
        <end position="393"/>
    </location>
</feature>
<dbReference type="PANTHER" id="PTHR10846">
    <property type="entry name" value="SODIUM/POTASSIUM/CALCIUM EXCHANGER"/>
    <property type="match status" value="1"/>
</dbReference>
<dbReference type="Gene3D" id="1.20.1420.30">
    <property type="entry name" value="NCX, central ion-binding region"/>
    <property type="match status" value="1"/>
</dbReference>
<reference evidence="9" key="1">
    <citation type="submission" date="2019-02" db="EMBL/GenBank/DDBJ databases">
        <title>Deep-cultivation of Planctomycetes and their phenomic and genomic characterization uncovers novel biology.</title>
        <authorList>
            <person name="Wiegand S."/>
            <person name="Jogler M."/>
            <person name="Boedeker C."/>
            <person name="Pinto D."/>
            <person name="Vollmers J."/>
            <person name="Rivas-Marin E."/>
            <person name="Kohn T."/>
            <person name="Peeters S.H."/>
            <person name="Heuer A."/>
            <person name="Rast P."/>
            <person name="Oberbeckmann S."/>
            <person name="Bunk B."/>
            <person name="Jeske O."/>
            <person name="Meyerdierks A."/>
            <person name="Storesund J.E."/>
            <person name="Kallscheuer N."/>
            <person name="Luecker S."/>
            <person name="Lage O.M."/>
            <person name="Pohl T."/>
            <person name="Merkel B.J."/>
            <person name="Hornburger P."/>
            <person name="Mueller R.-W."/>
            <person name="Bruemmer F."/>
            <person name="Labrenz M."/>
            <person name="Spormann A.M."/>
            <person name="Op den Camp H."/>
            <person name="Overmann J."/>
            <person name="Amann R."/>
            <person name="Jetten M.S.M."/>
            <person name="Mascher T."/>
            <person name="Medema M.H."/>
            <person name="Devos D.P."/>
            <person name="Kaster A.-K."/>
            <person name="Ovreas L."/>
            <person name="Rohde M."/>
            <person name="Galperin M.Y."/>
            <person name="Jogler C."/>
        </authorList>
    </citation>
    <scope>NUCLEOTIDE SEQUENCE [LARGE SCALE GENOMIC DNA]</scope>
    <source>
        <strain evidence="9">Pan97</strain>
    </source>
</reference>
<feature type="domain" description="Sodium/calcium exchanger membrane region" evidence="7">
    <location>
        <begin position="10"/>
        <end position="141"/>
    </location>
</feature>
<dbReference type="InterPro" id="IPR036259">
    <property type="entry name" value="MFS_trans_sf"/>
</dbReference>
<evidence type="ECO:0000259" key="7">
    <source>
        <dbReference type="Pfam" id="PF01699"/>
    </source>
</evidence>
<sequence>MGGELATLSLIFLGLAIVIVFAGNFMAKAADVIGEKSGMGASLAGLVLLAAATSLPEFAININAVRLPDSTQGVDLTLGNVLGSSLFNLLILGIVDLIFHSKARMFSSISSAHALSALVSMALIAIVVLFLLLERDAIGIPLHIWHMGIGTIACGVFYIFSVRLIYLDQHMASKLEQEKQSPEEEPTAKSGMSLGVAILIYLATTVVIFIAAAYLAPTADRIAEITGLGGTFIGSTLLALTTSLPEFVTTIVAVLIGAADMAIGNILGSNTFNIAILLPVDAIYTKGSLLADASPVHAMTGAAVILLTCVATMGILYRAEKKYSIIEPDALLVVLLSLLSIWGIYQLTRPTGEPEIKEEPQVEEVSYHQPRVGCEQRSQSPSPPRTVERGQDESACPPSMCHWACAPGYYLPPFQGFAGTSFSTFPSTLPASGTVSRSRSLPSLGAT</sequence>
<dbReference type="SUPFAM" id="SSF103473">
    <property type="entry name" value="MFS general substrate transporter"/>
    <property type="match status" value="1"/>
</dbReference>
<feature type="transmembrane region" description="Helical" evidence="6">
    <location>
        <begin position="6"/>
        <end position="27"/>
    </location>
</feature>
<dbReference type="RefSeq" id="WP_144969789.1">
    <property type="nucleotide sequence ID" value="NZ_CP036289.1"/>
</dbReference>
<organism evidence="8 9">
    <name type="scientific">Bremerella volcania</name>
    <dbReference type="NCBI Taxonomy" id="2527984"/>
    <lineage>
        <taxon>Bacteria</taxon>
        <taxon>Pseudomonadati</taxon>
        <taxon>Planctomycetota</taxon>
        <taxon>Planctomycetia</taxon>
        <taxon>Pirellulales</taxon>
        <taxon>Pirellulaceae</taxon>
        <taxon>Bremerella</taxon>
    </lineage>
</organism>
<dbReference type="GO" id="GO:0006874">
    <property type="term" value="P:intracellular calcium ion homeostasis"/>
    <property type="evidence" value="ECO:0007669"/>
    <property type="project" value="TreeGrafter"/>
</dbReference>
<dbReference type="Proteomes" id="UP000318626">
    <property type="component" value="Chromosome"/>
</dbReference>
<keyword evidence="2 6" id="KW-0812">Transmembrane</keyword>
<feature type="domain" description="Sodium/calcium exchanger membrane region" evidence="7">
    <location>
        <begin position="197"/>
        <end position="334"/>
    </location>
</feature>
<dbReference type="OrthoDB" id="9794225at2"/>
<dbReference type="Pfam" id="PF01699">
    <property type="entry name" value="Na_Ca_ex"/>
    <property type="match status" value="2"/>
</dbReference>
<feature type="transmembrane region" description="Helical" evidence="6">
    <location>
        <begin position="194"/>
        <end position="216"/>
    </location>
</feature>
<feature type="transmembrane region" description="Helical" evidence="6">
    <location>
        <begin position="144"/>
        <end position="166"/>
    </location>
</feature>
<keyword evidence="3 6" id="KW-1133">Transmembrane helix</keyword>
<protein>
    <submittedName>
        <fullName evidence="8">Inner membrane protein YrbG</fullName>
    </submittedName>
</protein>
<feature type="transmembrane region" description="Helical" evidence="6">
    <location>
        <begin position="247"/>
        <end position="268"/>
    </location>
</feature>
<evidence type="ECO:0000256" key="3">
    <source>
        <dbReference type="ARBA" id="ARBA00022989"/>
    </source>
</evidence>
<evidence type="ECO:0000256" key="4">
    <source>
        <dbReference type="ARBA" id="ARBA00023136"/>
    </source>
</evidence>